<evidence type="ECO:0000313" key="1">
    <source>
        <dbReference type="EMBL" id="GGF30737.1"/>
    </source>
</evidence>
<name>A0A8J2YW75_9PROT</name>
<sequence>MAAFLSLVPVGDFVSASATPLRARLRLVPGGFAPRPLGARARWQRAPDGALVCRWQPAGDDPA</sequence>
<comment type="caution">
    <text evidence="1">The sequence shown here is derived from an EMBL/GenBank/DDBJ whole genome shotgun (WGS) entry which is preliminary data.</text>
</comment>
<evidence type="ECO:0000313" key="2">
    <source>
        <dbReference type="Proteomes" id="UP000646365"/>
    </source>
</evidence>
<proteinExistence type="predicted"/>
<dbReference type="AlphaFoldDB" id="A0A8J2YW75"/>
<gene>
    <name evidence="1" type="ORF">GCM10011611_41030</name>
</gene>
<protein>
    <submittedName>
        <fullName evidence="1">Uncharacterized protein</fullName>
    </submittedName>
</protein>
<organism evidence="1 2">
    <name type="scientific">Aliidongia dinghuensis</name>
    <dbReference type="NCBI Taxonomy" id="1867774"/>
    <lineage>
        <taxon>Bacteria</taxon>
        <taxon>Pseudomonadati</taxon>
        <taxon>Pseudomonadota</taxon>
        <taxon>Alphaproteobacteria</taxon>
        <taxon>Rhodospirillales</taxon>
        <taxon>Dongiaceae</taxon>
        <taxon>Aliidongia</taxon>
    </lineage>
</organism>
<reference evidence="1" key="1">
    <citation type="journal article" date="2014" name="Int. J. Syst. Evol. Microbiol.">
        <title>Complete genome sequence of Corynebacterium casei LMG S-19264T (=DSM 44701T), isolated from a smear-ripened cheese.</title>
        <authorList>
            <consortium name="US DOE Joint Genome Institute (JGI-PGF)"/>
            <person name="Walter F."/>
            <person name="Albersmeier A."/>
            <person name="Kalinowski J."/>
            <person name="Ruckert C."/>
        </authorList>
    </citation>
    <scope>NUCLEOTIDE SEQUENCE</scope>
    <source>
        <strain evidence="1">CGMCC 1.15725</strain>
    </source>
</reference>
<reference evidence="1" key="2">
    <citation type="submission" date="2020-09" db="EMBL/GenBank/DDBJ databases">
        <authorList>
            <person name="Sun Q."/>
            <person name="Zhou Y."/>
        </authorList>
    </citation>
    <scope>NUCLEOTIDE SEQUENCE</scope>
    <source>
        <strain evidence="1">CGMCC 1.15725</strain>
    </source>
</reference>
<keyword evidence="2" id="KW-1185">Reference proteome</keyword>
<dbReference type="EMBL" id="BMJQ01000011">
    <property type="protein sequence ID" value="GGF30737.1"/>
    <property type="molecule type" value="Genomic_DNA"/>
</dbReference>
<dbReference type="Proteomes" id="UP000646365">
    <property type="component" value="Unassembled WGS sequence"/>
</dbReference>
<accession>A0A8J2YW75</accession>